<proteinExistence type="evidence at transcript level"/>
<dbReference type="InterPro" id="IPR027417">
    <property type="entry name" value="P-loop_NTPase"/>
</dbReference>
<dbReference type="GO" id="GO:0005524">
    <property type="term" value="F:ATP binding"/>
    <property type="evidence" value="ECO:0007669"/>
    <property type="project" value="UniProtKB-KW"/>
</dbReference>
<dbReference type="GO" id="GO:0004197">
    <property type="term" value="F:cysteine-type endopeptidase activity"/>
    <property type="evidence" value="ECO:0007669"/>
    <property type="project" value="InterPro"/>
</dbReference>
<accession>A0A3G5ANS2</accession>
<feature type="compositionally biased region" description="Acidic residues" evidence="8">
    <location>
        <begin position="1066"/>
        <end position="1077"/>
    </location>
</feature>
<evidence type="ECO:0000259" key="11">
    <source>
        <dbReference type="PROSITE" id="PS51874"/>
    </source>
</evidence>
<evidence type="ECO:0000256" key="4">
    <source>
        <dbReference type="ARBA" id="ARBA00022807"/>
    </source>
</evidence>
<keyword evidence="3" id="KW-0347">Helicase</keyword>
<dbReference type="InterPro" id="IPR014759">
    <property type="entry name" value="Helicase_SF3_ssRNA_vir"/>
</dbReference>
<dbReference type="Pfam" id="PF00680">
    <property type="entry name" value="RdRP_1"/>
    <property type="match status" value="1"/>
</dbReference>
<dbReference type="InterPro" id="IPR009003">
    <property type="entry name" value="Peptidase_S1_PA"/>
</dbReference>
<keyword evidence="7" id="KW-0472">Membrane</keyword>
<dbReference type="InterPro" id="IPR000199">
    <property type="entry name" value="Peptidase_C3A/C3B_picornavir"/>
</dbReference>
<dbReference type="GO" id="GO:0006351">
    <property type="term" value="P:DNA-templated transcription"/>
    <property type="evidence" value="ECO:0007669"/>
    <property type="project" value="InterPro"/>
</dbReference>
<evidence type="ECO:0000259" key="10">
    <source>
        <dbReference type="PROSITE" id="PS51218"/>
    </source>
</evidence>
<dbReference type="Pfam" id="PF08762">
    <property type="entry name" value="CRPV_capsid"/>
    <property type="match status" value="1"/>
</dbReference>
<keyword evidence="5" id="KW-0067">ATP-binding</keyword>
<dbReference type="Gene3D" id="3.30.70.270">
    <property type="match status" value="1"/>
</dbReference>
<reference evidence="12" key="1">
    <citation type="submission" date="2018-09" db="EMBL/GenBank/DDBJ databases">
        <title>Comparative analyses of salivary proteins from the facultative symbiont-infected and uninfected Tetranychus truncatus.</title>
        <authorList>
            <person name="Zhu Y.-X."/>
            <person name="Huang H.-J."/>
            <person name="Hong X.-Y."/>
        </authorList>
    </citation>
    <scope>NUCLEOTIDE SEQUENCE</scope>
</reference>
<dbReference type="GO" id="GO:0003724">
    <property type="term" value="F:RNA helicase activity"/>
    <property type="evidence" value="ECO:0007669"/>
    <property type="project" value="InterPro"/>
</dbReference>
<keyword evidence="5" id="KW-0547">Nucleotide-binding</keyword>
<comment type="subcellular location">
    <subcellularLocation>
        <location evidence="1">Host membrane</location>
    </subcellularLocation>
</comment>
<dbReference type="InterPro" id="IPR029053">
    <property type="entry name" value="Viral_coat"/>
</dbReference>
<evidence type="ECO:0000313" key="12">
    <source>
        <dbReference type="EMBL" id="AYV88988.1"/>
    </source>
</evidence>
<dbReference type="InterPro" id="IPR014872">
    <property type="entry name" value="Dicistrovirus_capsid-polyPr_C"/>
</dbReference>
<sequence length="2105" mass="239987">MVPVVTSVGIGDTPPLALFRDEISAREFANYQVRTGSFKGGPYTKYYFVRTPSGDRDQDGPVSNVINGTILDLVDVEMTGQMDDRHATSIYSTPGEATKHSAQSFFNESFDDLKTIARRYQFYSNFDSQLVANTCFGKVVARIPIRPIIYPELNEDQCSSRLFNAVRSGFIPNIGSGFRFFKGSLRFKFIFDVTFMDQSAKQEHDDLTFMITHVPDQGAGARIETPPEVLSTSYNPQGYAYYGHSTRINPICEIEVPYYSRYEYITPYRITTQNDLDNLGYIDIALGSRVNKSVNLAIQVYYSFGDDARFSSFQGFPSMVYIGDIPQQPQVAIQQNNALTGQMNGWVDKKIDKADKVLTNVSQDFSENLTTALQSSADDFLSHTEVIVEKAMDLFERKMNKQQDRLEEKVDVSTDRIAKKFQASMTESTMVFMENLKTTAEEIVAKSMKQCMDAAGEMGLKSMGLNITEKLVNIVSAVGHIILNPTIKAGILSFVQIVFNLGLIMSDKIQNLFSSLVNIADQAQKADEKMKGQADDKSKDSVDPAMVSSLATVILSAAGLSIGARKSKSIKYASNGLKVFKDFSMASNSFGVWLKNNLSWITKFLQWAHLVDNKMELDNEIVNKYDTMKDWIIETHRILQIPIHRIEADYTMILKVYMLAFRAEEYMAMECSDAGKLPLHYSLRHLSTQICEMRNQLLSSSYSPPIGVEPFVVCLSGPPGFGKSELLNRVSDKLVDDAGYQCPGNTSYVRGFTEYWNNAGMQPCLIYDDVGTEEESMRQFVKELFSMKSRSVFNPNFAHLEDKRRVFNPIAIIMGTNFPFWDVIPSGANSLEALHRRRDALWQVMPAFPGVGNTMAEQFAAMRKKKEAFSESKEQTEFDFSHLKFRLCSNPEAVTLGDAKWHKWVNYDDFYRITLGMFRSHRMKEIKIIKSNLDKAYKKRLNFTDEQESERLRNFFEKVLLPNERTLADLGAFNDPAVTAVVGSINVDDLDFGSALEKAFDVTSQLNKPDDDEMTGQALEQKKKRMNGSEVIEPKDDENTIVDDPRFEQLLATPLKNPHKFPNPAEETEEEKEINEDEIDPKCPHKILLDIKVQNVMYTRDSDEDPGVFRYAPDFDNPIPYPKCLRCAFNTKNGKLYLSNWIKECVKTNLKMPDPSTVPKKFATRPCTTRIPPLTKFQEWRNTIVLRTRNFFMETTNRWKQVLKIIGWIALAATLISGAVALYNHYKKPKLMEGNMDPEKALKACKIINKFNESNDIKKLMKDDPELARQLSRKMLVESGIMAEEDFDGNSYSTSSPGPDQHVYRNSRIKMQRREGKRTYRPLNGQSEQLESIKSMIQTNLGRVFAICDGKEEMSTMVCGLYNRNAFIMRHQIYTFQKLKEQGATIKAFIERWIDGKPQKYEFHFDEYVYDPKSDSELVLVTFPKQMPAFKNILRHLAVETTPVTSSCLMTWRDQKGTINNQNIQISRMNYTQSISSDQIVPYQFCFAEALSYNFGGPGLCGSPIITTSAIPKIVGFHCAGQGDKRGSCQRVYQSEFDVQEGQFMCDSGDLCDDKPMIQLPPNLDVVGVLKKDKLPGFSTKTQLEKSIMFNEIVESTKMPAPLKRINGIDPMEKALQKLEKVPTGFDQTLLKEAYESLSDDLQFQCPPVLSPEETSVLSLEDCFTGIPGLTEFKKINLATSEGYPLNIMGRIDQNKYHFKDKLAYSGKHWLFDYELDNEGYHLKDIHPLLLTERERMMNQRAAIINGYDLGERQFAVLTLKDQKMDIAKALEGKNRIFSCCPIEQSLAVRQYFGHWKAAYMHNRIDDGTAIGIDVNSPEWTQLALELKRHGDHIVTGDYTAFGDTLDKDCVKYAFEAINDWYSYYYGDSLEIEYENKMREALYDELIKMPHIAKNVIFVRSNGIPSGFGLTVEINDLVNKLYMKVAWLALTGASLREMAQHVYYCMYGDDLIMSVSSKYIDQFNFESIRGFLAEHNITFTPASKDETSYKSLPLSESTFLKANFVEHPSSTPLRPIYLNVLPETSVLELLNWQWKGNDPKQFCFEACRAALEHLYPHGRKKFNSIRKKMLSFFVKNRNTLFGPDDMPDLQSFDELDRRFLSQFLD</sequence>
<dbReference type="Pfam" id="PF00910">
    <property type="entry name" value="RNA_helicase"/>
    <property type="match status" value="1"/>
</dbReference>
<keyword evidence="4" id="KW-0788">Thiol protease</keyword>
<feature type="domain" description="Peptidase C3" evidence="11">
    <location>
        <begin position="1325"/>
        <end position="1537"/>
    </location>
</feature>
<evidence type="ECO:0000256" key="6">
    <source>
        <dbReference type="ARBA" id="ARBA00022870"/>
    </source>
</evidence>
<dbReference type="EMBL" id="MH990441">
    <property type="protein sequence ID" value="AYV88988.1"/>
    <property type="molecule type" value="mRNA"/>
</dbReference>
<dbReference type="GO" id="GO:0033644">
    <property type="term" value="C:host cell membrane"/>
    <property type="evidence" value="ECO:0007669"/>
    <property type="project" value="UniProtKB-SubCell"/>
</dbReference>
<dbReference type="PROSITE" id="PS51218">
    <property type="entry name" value="SF3_HELICASE_2"/>
    <property type="match status" value="1"/>
</dbReference>
<dbReference type="SUPFAM" id="SSF88633">
    <property type="entry name" value="Positive stranded ssRNA viruses"/>
    <property type="match status" value="1"/>
</dbReference>
<dbReference type="InterPro" id="IPR044067">
    <property type="entry name" value="PCV_3C_PRO"/>
</dbReference>
<evidence type="ECO:0000256" key="2">
    <source>
        <dbReference type="ARBA" id="ARBA00022801"/>
    </source>
</evidence>
<dbReference type="Gene3D" id="2.60.120.20">
    <property type="match status" value="1"/>
</dbReference>
<feature type="region of interest" description="Disordered" evidence="8">
    <location>
        <begin position="1055"/>
        <end position="1077"/>
    </location>
</feature>
<dbReference type="InterPro" id="IPR000605">
    <property type="entry name" value="Helicase_SF3_ssDNA/RNA_vir"/>
</dbReference>
<dbReference type="Gene3D" id="2.40.10.10">
    <property type="entry name" value="Trypsin-like serine proteases"/>
    <property type="match status" value="1"/>
</dbReference>
<dbReference type="PROSITE" id="PS51874">
    <property type="entry name" value="PCV_3C_PRO"/>
    <property type="match status" value="1"/>
</dbReference>
<dbReference type="InterPro" id="IPR043128">
    <property type="entry name" value="Rev_trsase/Diguanyl_cyclase"/>
</dbReference>
<organism evidence="12">
    <name type="scientific">Tetranychus truncatus</name>
    <dbReference type="NCBI Taxonomy" id="93132"/>
    <lineage>
        <taxon>Eukaryota</taxon>
        <taxon>Metazoa</taxon>
        <taxon>Ecdysozoa</taxon>
        <taxon>Arthropoda</taxon>
        <taxon>Chelicerata</taxon>
        <taxon>Arachnida</taxon>
        <taxon>Acari</taxon>
        <taxon>Acariformes</taxon>
        <taxon>Trombidiformes</taxon>
        <taxon>Prostigmata</taxon>
        <taxon>Eleutherengona</taxon>
        <taxon>Raphignathae</taxon>
        <taxon>Tetranychoidea</taxon>
        <taxon>Tetranychidae</taxon>
        <taxon>Tetranychus</taxon>
    </lineage>
</organism>
<dbReference type="PROSITE" id="PS50507">
    <property type="entry name" value="RDRP_SSRNA_POS"/>
    <property type="match status" value="1"/>
</dbReference>
<evidence type="ECO:0000256" key="1">
    <source>
        <dbReference type="ARBA" id="ARBA00004551"/>
    </source>
</evidence>
<dbReference type="Pfam" id="PF00548">
    <property type="entry name" value="Peptidase_C3"/>
    <property type="match status" value="1"/>
</dbReference>
<evidence type="ECO:0000256" key="3">
    <source>
        <dbReference type="ARBA" id="ARBA00022806"/>
    </source>
</evidence>
<dbReference type="InterPro" id="IPR043504">
    <property type="entry name" value="Peptidase_S1_PA_chymotrypsin"/>
</dbReference>
<dbReference type="GO" id="GO:0006508">
    <property type="term" value="P:proteolysis"/>
    <property type="evidence" value="ECO:0007669"/>
    <property type="project" value="InterPro"/>
</dbReference>
<feature type="domain" description="SF3 helicase" evidence="10">
    <location>
        <begin position="689"/>
        <end position="858"/>
    </location>
</feature>
<dbReference type="GO" id="GO:0071897">
    <property type="term" value="P:DNA biosynthetic process"/>
    <property type="evidence" value="ECO:0007669"/>
    <property type="project" value="UniProtKB-ARBA"/>
</dbReference>
<dbReference type="SUPFAM" id="SSF50494">
    <property type="entry name" value="Trypsin-like serine proteases"/>
    <property type="match status" value="1"/>
</dbReference>
<dbReference type="InterPro" id="IPR007094">
    <property type="entry name" value="RNA-dir_pol_PSvirus"/>
</dbReference>
<protein>
    <submittedName>
        <fullName evidence="12">Polyprotein-3</fullName>
    </submittedName>
</protein>
<dbReference type="InterPro" id="IPR043502">
    <property type="entry name" value="DNA/RNA_pol_sf"/>
</dbReference>
<dbReference type="GO" id="GO:0039694">
    <property type="term" value="P:viral RNA genome replication"/>
    <property type="evidence" value="ECO:0007669"/>
    <property type="project" value="InterPro"/>
</dbReference>
<dbReference type="GO" id="GO:0003968">
    <property type="term" value="F:RNA-directed RNA polymerase activity"/>
    <property type="evidence" value="ECO:0007669"/>
    <property type="project" value="InterPro"/>
</dbReference>
<dbReference type="CDD" id="cd23169">
    <property type="entry name" value="ps-ssRNAv-Picornavirales"/>
    <property type="match status" value="1"/>
</dbReference>
<dbReference type="SUPFAM" id="SSF52540">
    <property type="entry name" value="P-loop containing nucleoside triphosphate hydrolases"/>
    <property type="match status" value="1"/>
</dbReference>
<name>A0A3G5ANS2_9ACAR</name>
<evidence type="ECO:0000256" key="5">
    <source>
        <dbReference type="ARBA" id="ARBA00022840"/>
    </source>
</evidence>
<dbReference type="GO" id="GO:0003723">
    <property type="term" value="F:RNA binding"/>
    <property type="evidence" value="ECO:0007669"/>
    <property type="project" value="InterPro"/>
</dbReference>
<dbReference type="SUPFAM" id="SSF56672">
    <property type="entry name" value="DNA/RNA polymerases"/>
    <property type="match status" value="1"/>
</dbReference>
<keyword evidence="6" id="KW-1043">Host membrane</keyword>
<keyword evidence="4" id="KW-0645">Protease</keyword>
<evidence type="ECO:0000256" key="8">
    <source>
        <dbReference type="SAM" id="MobiDB-lite"/>
    </source>
</evidence>
<keyword evidence="2" id="KW-0378">Hydrolase</keyword>
<evidence type="ECO:0000259" key="9">
    <source>
        <dbReference type="PROSITE" id="PS50507"/>
    </source>
</evidence>
<dbReference type="InterPro" id="IPR001205">
    <property type="entry name" value="RNA-dir_pol_C"/>
</dbReference>
<evidence type="ECO:0000256" key="7">
    <source>
        <dbReference type="ARBA" id="ARBA00023136"/>
    </source>
</evidence>
<feature type="domain" description="RdRp catalytic" evidence="9">
    <location>
        <begin position="1832"/>
        <end position="1963"/>
    </location>
</feature>